<feature type="signal peptide" evidence="2">
    <location>
        <begin position="1"/>
        <end position="18"/>
    </location>
</feature>
<evidence type="ECO:0000313" key="3">
    <source>
        <dbReference type="EMBL" id="MBB6435531.1"/>
    </source>
</evidence>
<feature type="region of interest" description="Disordered" evidence="1">
    <location>
        <begin position="25"/>
        <end position="118"/>
    </location>
</feature>
<evidence type="ECO:0000256" key="2">
    <source>
        <dbReference type="SAM" id="SignalP"/>
    </source>
</evidence>
<sequence>MKLRHVRAVAVCGVVVFALTGARGSNGGSCSGSSSSSSSSSGGSDSGSSSSDGGYQASTGGSDGSSSSSGGDSTSSTGGFGSSTSSGGTDSSSSSTSTGGSVPGVGGSNRGSRDLRISGCKYDPSRGIVASITATNPSSSQTYSYSFTVKFTNGGSTVGTRLSSIVAVAPNQSRTTDVSTVYVKKSSETLSGRCEVKDVVRSSS</sequence>
<feature type="compositionally biased region" description="Low complexity" evidence="1">
    <location>
        <begin position="31"/>
        <end position="100"/>
    </location>
</feature>
<name>A0A7X0HDE1_9ACTN</name>
<evidence type="ECO:0000313" key="4">
    <source>
        <dbReference type="Proteomes" id="UP000540423"/>
    </source>
</evidence>
<accession>A0A7X0HDE1</accession>
<comment type="caution">
    <text evidence="3">The sequence shown here is derived from an EMBL/GenBank/DDBJ whole genome shotgun (WGS) entry which is preliminary data.</text>
</comment>
<dbReference type="AlphaFoldDB" id="A0A7X0HDE1"/>
<keyword evidence="2" id="KW-0732">Signal</keyword>
<feature type="chain" id="PRO_5039147817" evidence="2">
    <location>
        <begin position="19"/>
        <end position="204"/>
    </location>
</feature>
<protein>
    <submittedName>
        <fullName evidence="3">Uncharacterized protein</fullName>
    </submittedName>
</protein>
<evidence type="ECO:0000256" key="1">
    <source>
        <dbReference type="SAM" id="MobiDB-lite"/>
    </source>
</evidence>
<reference evidence="3 4" key="1">
    <citation type="submission" date="2020-08" db="EMBL/GenBank/DDBJ databases">
        <title>Genomic Encyclopedia of Type Strains, Phase IV (KMG-IV): sequencing the most valuable type-strain genomes for metagenomic binning, comparative biology and taxonomic classification.</title>
        <authorList>
            <person name="Goeker M."/>
        </authorList>
    </citation>
    <scope>NUCLEOTIDE SEQUENCE [LARGE SCALE GENOMIC DNA]</scope>
    <source>
        <strain evidence="3 4">DSM 40141</strain>
    </source>
</reference>
<dbReference type="RefSeq" id="WP_185029151.1">
    <property type="nucleotide sequence ID" value="NZ_BNBN01000007.1"/>
</dbReference>
<keyword evidence="4" id="KW-1185">Reference proteome</keyword>
<organism evidence="3 4">
    <name type="scientific">Streptomyces candidus</name>
    <dbReference type="NCBI Taxonomy" id="67283"/>
    <lineage>
        <taxon>Bacteria</taxon>
        <taxon>Bacillati</taxon>
        <taxon>Actinomycetota</taxon>
        <taxon>Actinomycetes</taxon>
        <taxon>Kitasatosporales</taxon>
        <taxon>Streptomycetaceae</taxon>
        <taxon>Streptomyces</taxon>
    </lineage>
</organism>
<dbReference type="EMBL" id="JACHEM010000004">
    <property type="protein sequence ID" value="MBB6435531.1"/>
    <property type="molecule type" value="Genomic_DNA"/>
</dbReference>
<dbReference type="Proteomes" id="UP000540423">
    <property type="component" value="Unassembled WGS sequence"/>
</dbReference>
<gene>
    <name evidence="3" type="ORF">HNQ79_001988</name>
</gene>
<proteinExistence type="predicted"/>